<dbReference type="OrthoDB" id="9794935at2"/>
<evidence type="ECO:0000313" key="2">
    <source>
        <dbReference type="Proteomes" id="UP000182737"/>
    </source>
</evidence>
<gene>
    <name evidence="1" type="ORF">SAMN04487775_11198</name>
</gene>
<keyword evidence="2" id="KW-1185">Reference proteome</keyword>
<protein>
    <recommendedName>
        <fullName evidence="3">Nitroimidazol reductase NimA, pyridoxamine 5'-phosphate oxidase superfamily</fullName>
    </recommendedName>
</protein>
<dbReference type="Proteomes" id="UP000182737">
    <property type="component" value="Unassembled WGS sequence"/>
</dbReference>
<dbReference type="PANTHER" id="PTHR34071:SF2">
    <property type="entry name" value="FLAVIN-NUCLEOTIDE-BINDING PROTEIN"/>
    <property type="match status" value="1"/>
</dbReference>
<evidence type="ECO:0008006" key="3">
    <source>
        <dbReference type="Google" id="ProtNLM"/>
    </source>
</evidence>
<dbReference type="AlphaFoldDB" id="A0A1I3N137"/>
<dbReference type="InterPro" id="IPR024747">
    <property type="entry name" value="Pyridox_Oxase-rel"/>
</dbReference>
<reference evidence="2" key="1">
    <citation type="submission" date="2016-10" db="EMBL/GenBank/DDBJ databases">
        <authorList>
            <person name="Varghese N."/>
            <person name="Submissions S."/>
        </authorList>
    </citation>
    <scope>NUCLEOTIDE SEQUENCE [LARGE SCALE GENOMIC DNA]</scope>
    <source>
        <strain evidence="2">XBD1002</strain>
    </source>
</reference>
<dbReference type="Pfam" id="PF12900">
    <property type="entry name" value="Pyridox_ox_2"/>
    <property type="match status" value="1"/>
</dbReference>
<proteinExistence type="predicted"/>
<dbReference type="SUPFAM" id="SSF50475">
    <property type="entry name" value="FMN-binding split barrel"/>
    <property type="match status" value="1"/>
</dbReference>
<accession>A0A1I3N137</accession>
<organism evidence="1 2">
    <name type="scientific">Treponema bryantii</name>
    <dbReference type="NCBI Taxonomy" id="163"/>
    <lineage>
        <taxon>Bacteria</taxon>
        <taxon>Pseudomonadati</taxon>
        <taxon>Spirochaetota</taxon>
        <taxon>Spirochaetia</taxon>
        <taxon>Spirochaetales</taxon>
        <taxon>Treponemataceae</taxon>
        <taxon>Treponema</taxon>
    </lineage>
</organism>
<dbReference type="InterPro" id="IPR012349">
    <property type="entry name" value="Split_barrel_FMN-bd"/>
</dbReference>
<dbReference type="RefSeq" id="WP_074933359.1">
    <property type="nucleotide sequence ID" value="NZ_FORI01000011.1"/>
</dbReference>
<dbReference type="EMBL" id="FORI01000011">
    <property type="protein sequence ID" value="SFJ02949.1"/>
    <property type="molecule type" value="Genomic_DNA"/>
</dbReference>
<dbReference type="Gene3D" id="2.30.110.10">
    <property type="entry name" value="Electron Transport, Fmn-binding Protein, Chain A"/>
    <property type="match status" value="1"/>
</dbReference>
<name>A0A1I3N137_9SPIR</name>
<dbReference type="PANTHER" id="PTHR34071">
    <property type="entry name" value="5-NITROIMIDAZOLE ANTIBIOTICS RESISTANCE PROTEIN, NIMA-FAMILY-RELATED PROTEIN-RELATED"/>
    <property type="match status" value="1"/>
</dbReference>
<sequence length="158" mass="18326">MFRPMRRFKQQITDAECKEILKNEKRGVLSLLGDDGYPYGLPLSHFYSEEDNKIYFHGAKEGHKIDAIKNYDKASFCVYDSGYRKEGEWALNINSVIVFGKIRLVTDPELAREICTKLVQKFTDDQAYLEKELKNALPRVQCLELEIEHMTGKLVNES</sequence>
<evidence type="ECO:0000313" key="1">
    <source>
        <dbReference type="EMBL" id="SFJ02949.1"/>
    </source>
</evidence>